<keyword evidence="14" id="KW-1208">Phospholipid metabolism</keyword>
<comment type="pathway">
    <text evidence="3">Phospholipid metabolism; phosphatidylglycerol biosynthesis; phosphatidylglycerol from CDP-diacylglycerol: step 1/2.</text>
</comment>
<feature type="transmembrane region" description="Helical" evidence="18">
    <location>
        <begin position="150"/>
        <end position="168"/>
    </location>
</feature>
<evidence type="ECO:0000256" key="9">
    <source>
        <dbReference type="ARBA" id="ARBA00022692"/>
    </source>
</evidence>
<comment type="similarity">
    <text evidence="4 17">Belongs to the CDP-alcohol phosphatidyltransferase class-I family.</text>
</comment>
<dbReference type="PANTHER" id="PTHR14269">
    <property type="entry name" value="CDP-DIACYLGLYCEROL--GLYCEROL-3-PHOSPHATE 3-PHOSPHATIDYLTRANSFERASE-RELATED"/>
    <property type="match status" value="1"/>
</dbReference>
<dbReference type="AlphaFoldDB" id="A0A7Y8VST0"/>
<gene>
    <name evidence="19" type="primary">pgsA</name>
    <name evidence="19" type="ORF">HW270_07970</name>
</gene>
<dbReference type="InterPro" id="IPR004570">
    <property type="entry name" value="Phosphatidylglycerol_P_synth"/>
</dbReference>
<evidence type="ECO:0000313" key="19">
    <source>
        <dbReference type="EMBL" id="NWO23984.1"/>
    </source>
</evidence>
<evidence type="ECO:0000256" key="16">
    <source>
        <dbReference type="NCBIfam" id="TIGR00560"/>
    </source>
</evidence>
<keyword evidence="13" id="KW-0594">Phospholipid biosynthesis</keyword>
<dbReference type="EMBL" id="JABXYR010000002">
    <property type="protein sequence ID" value="NWO23984.1"/>
    <property type="molecule type" value="Genomic_DNA"/>
</dbReference>
<organism evidence="19 20">
    <name type="scientific">Mogibacterium timidum</name>
    <dbReference type="NCBI Taxonomy" id="35519"/>
    <lineage>
        <taxon>Bacteria</taxon>
        <taxon>Bacillati</taxon>
        <taxon>Bacillota</taxon>
        <taxon>Clostridia</taxon>
        <taxon>Peptostreptococcales</taxon>
        <taxon>Anaerovoracaceae</taxon>
        <taxon>Mogibacterium</taxon>
    </lineage>
</organism>
<feature type="transmembrane region" description="Helical" evidence="18">
    <location>
        <begin position="12"/>
        <end position="37"/>
    </location>
</feature>
<dbReference type="InterPro" id="IPR050324">
    <property type="entry name" value="CDP-alcohol_PTase-I"/>
</dbReference>
<evidence type="ECO:0000256" key="3">
    <source>
        <dbReference type="ARBA" id="ARBA00005042"/>
    </source>
</evidence>
<dbReference type="InterPro" id="IPR000462">
    <property type="entry name" value="CDP-OH_P_trans"/>
</dbReference>
<keyword evidence="10 18" id="KW-1133">Transmembrane helix</keyword>
<evidence type="ECO:0000256" key="2">
    <source>
        <dbReference type="ARBA" id="ARBA00004141"/>
    </source>
</evidence>
<dbReference type="EC" id="2.7.8.5" evidence="5 16"/>
<dbReference type="GO" id="GO:0016020">
    <property type="term" value="C:membrane"/>
    <property type="evidence" value="ECO:0007669"/>
    <property type="project" value="UniProtKB-SubCell"/>
</dbReference>
<name>A0A7Y8VST0_9FIRM</name>
<proteinExistence type="inferred from homology"/>
<evidence type="ECO:0000313" key="20">
    <source>
        <dbReference type="Proteomes" id="UP000526307"/>
    </source>
</evidence>
<comment type="caution">
    <text evidence="19">The sequence shown here is derived from an EMBL/GenBank/DDBJ whole genome shotgun (WGS) entry which is preliminary data.</text>
</comment>
<evidence type="ECO:0000256" key="10">
    <source>
        <dbReference type="ARBA" id="ARBA00022989"/>
    </source>
</evidence>
<protein>
    <recommendedName>
        <fullName evidence="6 16">CDP-diacylglycerol--glycerol-3-phosphate 3-phosphatidyltransferase</fullName>
        <ecNumber evidence="5 16">2.7.8.5</ecNumber>
    </recommendedName>
</protein>
<evidence type="ECO:0000256" key="15">
    <source>
        <dbReference type="ARBA" id="ARBA00048586"/>
    </source>
</evidence>
<dbReference type="GO" id="GO:0006655">
    <property type="term" value="P:phosphatidylglycerol biosynthetic process"/>
    <property type="evidence" value="ECO:0007669"/>
    <property type="project" value="UniProtKB-UniPathway"/>
</dbReference>
<dbReference type="PANTHER" id="PTHR14269:SF62">
    <property type="entry name" value="CDP-DIACYLGLYCEROL--GLYCEROL-3-PHOSPHATE 3-PHOSPHATIDYLTRANSFERASE 1, CHLOROPLASTIC"/>
    <property type="match status" value="1"/>
</dbReference>
<dbReference type="GO" id="GO:0008444">
    <property type="term" value="F:CDP-diacylglycerol-glycerol-3-phosphate 3-phosphatidyltransferase activity"/>
    <property type="evidence" value="ECO:0007669"/>
    <property type="project" value="UniProtKB-UniRule"/>
</dbReference>
<evidence type="ECO:0000256" key="8">
    <source>
        <dbReference type="ARBA" id="ARBA00022679"/>
    </source>
</evidence>
<evidence type="ECO:0000256" key="5">
    <source>
        <dbReference type="ARBA" id="ARBA00013170"/>
    </source>
</evidence>
<evidence type="ECO:0000256" key="4">
    <source>
        <dbReference type="ARBA" id="ARBA00010441"/>
    </source>
</evidence>
<reference evidence="19 20" key="1">
    <citation type="submission" date="2020-06" db="EMBL/GenBank/DDBJ databases">
        <title>Mogibacterium timidum strain W9173 genomic sequence.</title>
        <authorList>
            <person name="Wade W.G."/>
            <person name="Johnston C.D."/>
            <person name="Chen T."/>
            <person name="Dewhirst F.E."/>
        </authorList>
    </citation>
    <scope>NUCLEOTIDE SEQUENCE [LARGE SCALE GENOMIC DNA]</scope>
    <source>
        <strain evidence="19 20">W9173</strain>
    </source>
</reference>
<sequence length="176" mass="19368">MNLPNKLTVGRMIAVPFFVGAFMMHYYFVAFVIFILASFTDMLDGKIARARGLVTNFGKIMDPLADKILVYSALCLLIGEGTIPAWALIIILAREFAVSGMRTVAASEGRVIAAGMSGKFKTVLQMIAVPLLILALRFDSVYLLMSAGMWVFWASLIATVYSGCEYIIKNKDVFSM</sequence>
<dbReference type="RefSeq" id="WP_009644814.1">
    <property type="nucleotide sequence ID" value="NZ_CAJPUB010000009.1"/>
</dbReference>
<dbReference type="Gene3D" id="1.20.120.1760">
    <property type="match status" value="1"/>
</dbReference>
<evidence type="ECO:0000256" key="13">
    <source>
        <dbReference type="ARBA" id="ARBA00023209"/>
    </source>
</evidence>
<evidence type="ECO:0000256" key="18">
    <source>
        <dbReference type="SAM" id="Phobius"/>
    </source>
</evidence>
<dbReference type="InterPro" id="IPR048254">
    <property type="entry name" value="CDP_ALCOHOL_P_TRANSF_CS"/>
</dbReference>
<dbReference type="UniPathway" id="UPA00084">
    <property type="reaction ID" value="UER00503"/>
</dbReference>
<evidence type="ECO:0000256" key="12">
    <source>
        <dbReference type="ARBA" id="ARBA00023136"/>
    </source>
</evidence>
<dbReference type="PIRSF" id="PIRSF000847">
    <property type="entry name" value="Phos_ph_gly_syn"/>
    <property type="match status" value="1"/>
</dbReference>
<comment type="function">
    <text evidence="1">This protein catalyzes the committed step to the synthesis of the acidic phospholipids.</text>
</comment>
<keyword evidence="12 18" id="KW-0472">Membrane</keyword>
<dbReference type="NCBIfam" id="TIGR00560">
    <property type="entry name" value="pgsA"/>
    <property type="match status" value="1"/>
</dbReference>
<comment type="catalytic activity">
    <reaction evidence="15">
        <text>a CDP-1,2-diacyl-sn-glycerol + sn-glycerol 3-phosphate = a 1,2-diacyl-sn-glycero-3-phospho-(1'-sn-glycero-3'-phosphate) + CMP + H(+)</text>
        <dbReference type="Rhea" id="RHEA:12593"/>
        <dbReference type="ChEBI" id="CHEBI:15378"/>
        <dbReference type="ChEBI" id="CHEBI:57597"/>
        <dbReference type="ChEBI" id="CHEBI:58332"/>
        <dbReference type="ChEBI" id="CHEBI:60110"/>
        <dbReference type="ChEBI" id="CHEBI:60377"/>
        <dbReference type="EC" id="2.7.8.5"/>
    </reaction>
</comment>
<keyword evidence="7" id="KW-0444">Lipid biosynthesis</keyword>
<keyword evidence="8 17" id="KW-0808">Transferase</keyword>
<dbReference type="InterPro" id="IPR043130">
    <property type="entry name" value="CDP-OH_PTrfase_TM_dom"/>
</dbReference>
<evidence type="ECO:0000256" key="17">
    <source>
        <dbReference type="RuleBase" id="RU003750"/>
    </source>
</evidence>
<dbReference type="Pfam" id="PF01066">
    <property type="entry name" value="CDP-OH_P_transf"/>
    <property type="match status" value="1"/>
</dbReference>
<keyword evidence="20" id="KW-1185">Reference proteome</keyword>
<dbReference type="PROSITE" id="PS00379">
    <property type="entry name" value="CDP_ALCOHOL_P_TRANSF"/>
    <property type="match status" value="1"/>
</dbReference>
<feature type="transmembrane region" description="Helical" evidence="18">
    <location>
        <begin position="68"/>
        <end position="93"/>
    </location>
</feature>
<evidence type="ECO:0000256" key="14">
    <source>
        <dbReference type="ARBA" id="ARBA00023264"/>
    </source>
</evidence>
<accession>A0A7Y8VST0</accession>
<dbReference type="Proteomes" id="UP000526307">
    <property type="component" value="Unassembled WGS sequence"/>
</dbReference>
<evidence type="ECO:0000256" key="7">
    <source>
        <dbReference type="ARBA" id="ARBA00022516"/>
    </source>
</evidence>
<evidence type="ECO:0000256" key="1">
    <source>
        <dbReference type="ARBA" id="ARBA00003973"/>
    </source>
</evidence>
<evidence type="ECO:0000256" key="6">
    <source>
        <dbReference type="ARBA" id="ARBA00014944"/>
    </source>
</evidence>
<keyword evidence="11" id="KW-0443">Lipid metabolism</keyword>
<evidence type="ECO:0000256" key="11">
    <source>
        <dbReference type="ARBA" id="ARBA00023098"/>
    </source>
</evidence>
<keyword evidence="9 18" id="KW-0812">Transmembrane</keyword>
<comment type="subcellular location">
    <subcellularLocation>
        <location evidence="2">Membrane</location>
        <topology evidence="2">Multi-pass membrane protein</topology>
    </subcellularLocation>
</comment>